<dbReference type="RefSeq" id="WP_003376244.1">
    <property type="nucleotide sequence ID" value="NZ_ACSJ01000007.1"/>
</dbReference>
<organism evidence="1 2">
    <name type="scientific">Clostridium botulinum D str. 1873</name>
    <dbReference type="NCBI Taxonomy" id="592027"/>
    <lineage>
        <taxon>Bacteria</taxon>
        <taxon>Bacillati</taxon>
        <taxon>Bacillota</taxon>
        <taxon>Clostridia</taxon>
        <taxon>Eubacteriales</taxon>
        <taxon>Clostridiaceae</taxon>
        <taxon>Clostridium</taxon>
    </lineage>
</organism>
<evidence type="ECO:0000313" key="1">
    <source>
        <dbReference type="EMBL" id="EES91429.1"/>
    </source>
</evidence>
<dbReference type="Proteomes" id="UP000006160">
    <property type="component" value="Unassembled WGS sequence"/>
</dbReference>
<sequence>MNNERKNVDLGLSLEPERGQIISKVQKEIIEEDLKNLDPLKENDINISTTYVFDMGDKLEASIFFRNGLSNPINFDELALTLVNSKNEEVATEIFLLREVGTIPGKSARPWKLYFDKEKMAKVPDTLEDCKVIFNKDIKAISTVEVEFENIPSNMNMDLQRNLQKYLKSLPIIKKGDVTFNTYEVKLKNDSSIVITIVVRNGAEKKVKVEQLPITLYDANYKKVSSMLLDINNLDISPLKARVYNLVLNFDPEKYSEYNFEKLSVQFEKE</sequence>
<accession>A0A9P2G7N8</accession>
<evidence type="ECO:0008006" key="3">
    <source>
        <dbReference type="Google" id="ProtNLM"/>
    </source>
</evidence>
<dbReference type="NCBIfam" id="TIGR04398">
    <property type="entry name" value="SLAP_DUP"/>
    <property type="match status" value="2"/>
</dbReference>
<dbReference type="InterPro" id="IPR030910">
    <property type="entry name" value="SLAP_dom"/>
</dbReference>
<comment type="caution">
    <text evidence="1">The sequence shown here is derived from an EMBL/GenBank/DDBJ whole genome shotgun (WGS) entry which is preliminary data.</text>
</comment>
<proteinExistence type="predicted"/>
<reference evidence="1 2" key="1">
    <citation type="submission" date="2009-10" db="EMBL/GenBank/DDBJ databases">
        <authorList>
            <person name="Shrivastava S."/>
            <person name="Brinkac L.B."/>
            <person name="Brown J.L."/>
            <person name="Bruce D.B."/>
            <person name="Detter C."/>
            <person name="Green L.D."/>
            <person name="Munk C.A."/>
            <person name="Rogers Y.C."/>
            <person name="Tapia R."/>
            <person name="Saunders E.S."/>
            <person name="Sims D.R."/>
            <person name="Smith L.A."/>
            <person name="Smith T.J."/>
            <person name="Sutton G."/>
            <person name="Brettin T."/>
        </authorList>
    </citation>
    <scope>NUCLEOTIDE SEQUENCE [LARGE SCALE GENOMIC DNA]</scope>
    <source>
        <strain evidence="2">D str. 1873</strain>
    </source>
</reference>
<dbReference type="AlphaFoldDB" id="A0A9P2G7N8"/>
<gene>
    <name evidence="1" type="ORF">CLG_B1545</name>
</gene>
<dbReference type="GeneID" id="66318111"/>
<dbReference type="EMBL" id="ACSJ01000007">
    <property type="protein sequence ID" value="EES91429.1"/>
    <property type="molecule type" value="Genomic_DNA"/>
</dbReference>
<protein>
    <recommendedName>
        <fullName evidence="3">SLAP domain-containing protein</fullName>
    </recommendedName>
</protein>
<evidence type="ECO:0000313" key="2">
    <source>
        <dbReference type="Proteomes" id="UP000006160"/>
    </source>
</evidence>
<name>A0A9P2G7N8_CLOBO</name>